<dbReference type="AlphaFoldDB" id="A0A4Q7MQN2"/>
<feature type="domain" description="Thioredoxin" evidence="6">
    <location>
        <begin position="237"/>
        <end position="378"/>
    </location>
</feature>
<dbReference type="InterPro" id="IPR050553">
    <property type="entry name" value="Thioredoxin_ResA/DsbE_sf"/>
</dbReference>
<dbReference type="EMBL" id="SGXA01000002">
    <property type="protein sequence ID" value="RZS70847.1"/>
    <property type="molecule type" value="Genomic_DNA"/>
</dbReference>
<dbReference type="SUPFAM" id="SSF52833">
    <property type="entry name" value="Thioredoxin-like"/>
    <property type="match status" value="1"/>
</dbReference>
<dbReference type="InterPro" id="IPR000866">
    <property type="entry name" value="AhpC/TSA"/>
</dbReference>
<dbReference type="GO" id="GO:0030313">
    <property type="term" value="C:cell envelope"/>
    <property type="evidence" value="ECO:0007669"/>
    <property type="project" value="UniProtKB-SubCell"/>
</dbReference>
<dbReference type="PANTHER" id="PTHR42852:SF6">
    <property type="entry name" value="THIOL:DISULFIDE INTERCHANGE PROTEIN DSBE"/>
    <property type="match status" value="1"/>
</dbReference>
<name>A0A4Q7MQN2_9BACT</name>
<proteinExistence type="predicted"/>
<evidence type="ECO:0000256" key="4">
    <source>
        <dbReference type="ARBA" id="ARBA00023284"/>
    </source>
</evidence>
<evidence type="ECO:0000256" key="2">
    <source>
        <dbReference type="ARBA" id="ARBA00022748"/>
    </source>
</evidence>
<keyword evidence="4" id="KW-0676">Redox-active center</keyword>
<dbReference type="Pfam" id="PF14289">
    <property type="entry name" value="DUF4369"/>
    <property type="match status" value="1"/>
</dbReference>
<keyword evidence="3" id="KW-1015">Disulfide bond</keyword>
<evidence type="ECO:0000259" key="6">
    <source>
        <dbReference type="PROSITE" id="PS51352"/>
    </source>
</evidence>
<dbReference type="InterPro" id="IPR013766">
    <property type="entry name" value="Thioredoxin_domain"/>
</dbReference>
<feature type="chain" id="PRO_5020530003" evidence="5">
    <location>
        <begin position="20"/>
        <end position="378"/>
    </location>
</feature>
<dbReference type="InterPro" id="IPR036249">
    <property type="entry name" value="Thioredoxin-like_sf"/>
</dbReference>
<evidence type="ECO:0000256" key="5">
    <source>
        <dbReference type="SAM" id="SignalP"/>
    </source>
</evidence>
<dbReference type="Pfam" id="PF00578">
    <property type="entry name" value="AhpC-TSA"/>
    <property type="match status" value="1"/>
</dbReference>
<comment type="caution">
    <text evidence="7">The sequence shown here is derived from an EMBL/GenBank/DDBJ whole genome shotgun (WGS) entry which is preliminary data.</text>
</comment>
<keyword evidence="2" id="KW-0201">Cytochrome c-type biogenesis</keyword>
<evidence type="ECO:0000256" key="1">
    <source>
        <dbReference type="ARBA" id="ARBA00004196"/>
    </source>
</evidence>
<evidence type="ECO:0000313" key="8">
    <source>
        <dbReference type="Proteomes" id="UP000293874"/>
    </source>
</evidence>
<organism evidence="7 8">
    <name type="scientific">Pseudobacter ginsenosidimutans</name>
    <dbReference type="NCBI Taxonomy" id="661488"/>
    <lineage>
        <taxon>Bacteria</taxon>
        <taxon>Pseudomonadati</taxon>
        <taxon>Bacteroidota</taxon>
        <taxon>Chitinophagia</taxon>
        <taxon>Chitinophagales</taxon>
        <taxon>Chitinophagaceae</taxon>
        <taxon>Pseudobacter</taxon>
    </lineage>
</organism>
<dbReference type="PROSITE" id="PS51352">
    <property type="entry name" value="THIOREDOXIN_2"/>
    <property type="match status" value="1"/>
</dbReference>
<feature type="signal peptide" evidence="5">
    <location>
        <begin position="1"/>
        <end position="19"/>
    </location>
</feature>
<evidence type="ECO:0000256" key="3">
    <source>
        <dbReference type="ARBA" id="ARBA00023157"/>
    </source>
</evidence>
<dbReference type="Proteomes" id="UP000293874">
    <property type="component" value="Unassembled WGS sequence"/>
</dbReference>
<dbReference type="InterPro" id="IPR025380">
    <property type="entry name" value="DUF4369"/>
</dbReference>
<keyword evidence="5" id="KW-0732">Signal</keyword>
<dbReference type="Gene3D" id="3.40.30.10">
    <property type="entry name" value="Glutaredoxin"/>
    <property type="match status" value="1"/>
</dbReference>
<evidence type="ECO:0000313" key="7">
    <source>
        <dbReference type="EMBL" id="RZS70847.1"/>
    </source>
</evidence>
<reference evidence="7 8" key="1">
    <citation type="submission" date="2019-02" db="EMBL/GenBank/DDBJ databases">
        <title>Genomic Encyclopedia of Type Strains, Phase IV (KMG-IV): sequencing the most valuable type-strain genomes for metagenomic binning, comparative biology and taxonomic classification.</title>
        <authorList>
            <person name="Goeker M."/>
        </authorList>
    </citation>
    <scope>NUCLEOTIDE SEQUENCE [LARGE SCALE GENOMIC DNA]</scope>
    <source>
        <strain evidence="7 8">DSM 18116</strain>
    </source>
</reference>
<protein>
    <submittedName>
        <fullName evidence="7">Peroxiredoxin</fullName>
    </submittedName>
</protein>
<accession>A0A4Q7MQN2</accession>
<comment type="subcellular location">
    <subcellularLocation>
        <location evidence="1">Cell envelope</location>
    </subcellularLocation>
</comment>
<dbReference type="GO" id="GO:0016491">
    <property type="term" value="F:oxidoreductase activity"/>
    <property type="evidence" value="ECO:0007669"/>
    <property type="project" value="InterPro"/>
</dbReference>
<dbReference type="PANTHER" id="PTHR42852">
    <property type="entry name" value="THIOL:DISULFIDE INTERCHANGE PROTEIN DSBE"/>
    <property type="match status" value="1"/>
</dbReference>
<gene>
    <name evidence="7" type="ORF">EV199_2743</name>
</gene>
<dbReference type="CDD" id="cd02966">
    <property type="entry name" value="TlpA_like_family"/>
    <property type="match status" value="1"/>
</dbReference>
<keyword evidence="8" id="KW-1185">Reference proteome</keyword>
<dbReference type="GO" id="GO:0016209">
    <property type="term" value="F:antioxidant activity"/>
    <property type="evidence" value="ECO:0007669"/>
    <property type="project" value="InterPro"/>
</dbReference>
<dbReference type="GO" id="GO:0017004">
    <property type="term" value="P:cytochrome complex assembly"/>
    <property type="evidence" value="ECO:0007669"/>
    <property type="project" value="UniProtKB-KW"/>
</dbReference>
<sequence length="378" mass="42326">MIKKSILAAACCLPLSLLAQKGFTIRGTIGKLDPPAMAYLSYSSEGKKVVDSTVIRKGKFTFTGKLNSPAQAEMTVKHDDLPKPKYSYTDYLAFYIENSNISITTKDSIFRAEVKGSQTNEDDKKLRTMQRPYKRSADSLVAVYNKMTPEQRNDSSWRKAAGDIMRVTQISYDSVNRVFMAAHPNSYITLLTFKQVELAYDFNPDTAAVRFARLPASQRESALGKQLASIIETGMKTNIGVMAMDFVQNDTTGKPVKLSDFRGKYVLVDFWASWCKPCRAENPVMLAAYNKFKDKNFTILGVSLDDENGRRAWLHAVNQDKLPWTQVSELKGFKSKAAELYGIEAIPANYLIDPNGKIIGKNLRGEELGKKLGELFPM</sequence>